<dbReference type="Gene3D" id="3.30.720.120">
    <property type="match status" value="1"/>
</dbReference>
<dbReference type="Gene3D" id="3.30.720.110">
    <property type="match status" value="1"/>
</dbReference>
<dbReference type="InterPro" id="IPR037523">
    <property type="entry name" value="VOC_core"/>
</dbReference>
<name>A0A4U8Z529_METTU</name>
<dbReference type="PANTHER" id="PTHR34109:SF1">
    <property type="entry name" value="VOC DOMAIN-CONTAINING PROTEIN"/>
    <property type="match status" value="1"/>
</dbReference>
<dbReference type="InterPro" id="IPR004360">
    <property type="entry name" value="Glyas_Fos-R_dOase_dom"/>
</dbReference>
<dbReference type="CDD" id="cd07246">
    <property type="entry name" value="VOC_like"/>
    <property type="match status" value="1"/>
</dbReference>
<evidence type="ECO:0000313" key="2">
    <source>
        <dbReference type="EMBL" id="VFU10427.1"/>
    </source>
</evidence>
<dbReference type="InterPro" id="IPR029068">
    <property type="entry name" value="Glyas_Bleomycin-R_OHBP_Dase"/>
</dbReference>
<dbReference type="SUPFAM" id="SSF54593">
    <property type="entry name" value="Glyoxalase/Bleomycin resistance protein/Dihydroxybiphenyl dioxygenase"/>
    <property type="match status" value="1"/>
</dbReference>
<proteinExistence type="predicted"/>
<dbReference type="AlphaFoldDB" id="A0A4U8Z529"/>
<feature type="domain" description="VOC" evidence="1">
    <location>
        <begin position="15"/>
        <end position="139"/>
    </location>
</feature>
<evidence type="ECO:0000259" key="1">
    <source>
        <dbReference type="PROSITE" id="PS51819"/>
    </source>
</evidence>
<dbReference type="Proteomes" id="UP000294360">
    <property type="component" value="Chromosome"/>
</dbReference>
<evidence type="ECO:0000313" key="3">
    <source>
        <dbReference type="Proteomes" id="UP000294360"/>
    </source>
</evidence>
<gene>
    <name evidence="2" type="ORF">MTUNDRAET4_3540</name>
</gene>
<dbReference type="PROSITE" id="PS51819">
    <property type="entry name" value="VOC"/>
    <property type="match status" value="1"/>
</dbReference>
<dbReference type="PANTHER" id="PTHR34109">
    <property type="entry name" value="BNAUNNG04460D PROTEIN-RELATED"/>
    <property type="match status" value="1"/>
</dbReference>
<dbReference type="RefSeq" id="WP_134491157.1">
    <property type="nucleotide sequence ID" value="NZ_CP139089.1"/>
</dbReference>
<reference evidence="2 3" key="1">
    <citation type="submission" date="2019-03" db="EMBL/GenBank/DDBJ databases">
        <authorList>
            <person name="Kox A.R. M."/>
        </authorList>
    </citation>
    <scope>NUCLEOTIDE SEQUENCE [LARGE SCALE GENOMIC DNA]</scope>
    <source>
        <strain evidence="2">MTUNDRAET4 annotated genome</strain>
    </source>
</reference>
<protein>
    <recommendedName>
        <fullName evidence="1">VOC domain-containing protein</fullName>
    </recommendedName>
</protein>
<dbReference type="KEGG" id="mtun:MTUNDRAET4_3540"/>
<dbReference type="Pfam" id="PF00903">
    <property type="entry name" value="Glyoxalase"/>
    <property type="match status" value="1"/>
</dbReference>
<organism evidence="2 3">
    <name type="scientific">Methylocella tundrae</name>
    <dbReference type="NCBI Taxonomy" id="227605"/>
    <lineage>
        <taxon>Bacteria</taxon>
        <taxon>Pseudomonadati</taxon>
        <taxon>Pseudomonadota</taxon>
        <taxon>Alphaproteobacteria</taxon>
        <taxon>Hyphomicrobiales</taxon>
        <taxon>Beijerinckiaceae</taxon>
        <taxon>Methylocella</taxon>
    </lineage>
</organism>
<sequence length="164" mass="18098">MNEPSPLKVSPVPVGRQGATPYLSVRAASTAIDFYKRAFGAVERVRIEHEGCVGHAELEIGDARIMLSDEFPDYEALSPQTIGGTPVLIHLYVADVDGFTRRAEDEGLKVLRPVANQFYGDRGGKFEDPFGHRWWIASHIEDVSIDEIRRRAEALHGGAPEKTG</sequence>
<accession>A0A4U8Z529</accession>
<dbReference type="EMBL" id="LR536450">
    <property type="protein sequence ID" value="VFU10427.1"/>
    <property type="molecule type" value="Genomic_DNA"/>
</dbReference>
<dbReference type="OrthoDB" id="9806868at2"/>